<comment type="cofactor">
    <cofactor evidence="1">
        <name>Mg(2+)</name>
        <dbReference type="ChEBI" id="CHEBI:18420"/>
    </cofactor>
</comment>
<name>A0ABW1PNC9_9FLAO</name>
<dbReference type="Pfam" id="PF18765">
    <property type="entry name" value="Polbeta"/>
    <property type="match status" value="1"/>
</dbReference>
<dbReference type="SUPFAM" id="SSF81301">
    <property type="entry name" value="Nucleotidyltransferase"/>
    <property type="match status" value="1"/>
</dbReference>
<keyword evidence="5" id="KW-0547">Nucleotide-binding</keyword>
<evidence type="ECO:0000256" key="7">
    <source>
        <dbReference type="ARBA" id="ARBA00022842"/>
    </source>
</evidence>
<reference evidence="10" key="1">
    <citation type="journal article" date="2019" name="Int. J. Syst. Evol. Microbiol.">
        <title>The Global Catalogue of Microorganisms (GCM) 10K type strain sequencing project: providing services to taxonomists for standard genome sequencing and annotation.</title>
        <authorList>
            <consortium name="The Broad Institute Genomics Platform"/>
            <consortium name="The Broad Institute Genome Sequencing Center for Infectious Disease"/>
            <person name="Wu L."/>
            <person name="Ma J."/>
        </authorList>
    </citation>
    <scope>NUCLEOTIDE SEQUENCE [LARGE SCALE GENOMIC DNA]</scope>
    <source>
        <strain evidence="10">CCUG 49679</strain>
    </source>
</reference>
<evidence type="ECO:0000313" key="10">
    <source>
        <dbReference type="Proteomes" id="UP001596287"/>
    </source>
</evidence>
<evidence type="ECO:0000256" key="3">
    <source>
        <dbReference type="ARBA" id="ARBA00022695"/>
    </source>
</evidence>
<dbReference type="PANTHER" id="PTHR33571">
    <property type="entry name" value="SSL8005 PROTEIN"/>
    <property type="match status" value="1"/>
</dbReference>
<dbReference type="Gene3D" id="3.30.460.10">
    <property type="entry name" value="Beta Polymerase, domain 2"/>
    <property type="match status" value="1"/>
</dbReference>
<dbReference type="InterPro" id="IPR052038">
    <property type="entry name" value="Type-VII_TA_antitoxin"/>
</dbReference>
<gene>
    <name evidence="9" type="ORF">ACFPVY_10870</name>
</gene>
<dbReference type="PANTHER" id="PTHR33571:SF12">
    <property type="entry name" value="BSL3053 PROTEIN"/>
    <property type="match status" value="1"/>
</dbReference>
<keyword evidence="6" id="KW-0067">ATP-binding</keyword>
<evidence type="ECO:0000313" key="9">
    <source>
        <dbReference type="EMBL" id="MFC6097146.1"/>
    </source>
</evidence>
<keyword evidence="10" id="KW-1185">Reference proteome</keyword>
<proteinExistence type="predicted"/>
<dbReference type="InterPro" id="IPR043519">
    <property type="entry name" value="NT_sf"/>
</dbReference>
<accession>A0ABW1PNC9</accession>
<dbReference type="EMBL" id="JBHSQB010000008">
    <property type="protein sequence ID" value="MFC6097146.1"/>
    <property type="molecule type" value="Genomic_DNA"/>
</dbReference>
<evidence type="ECO:0000256" key="5">
    <source>
        <dbReference type="ARBA" id="ARBA00022741"/>
    </source>
</evidence>
<feature type="domain" description="Polymerase beta nucleotidyltransferase" evidence="8">
    <location>
        <begin position="9"/>
        <end position="98"/>
    </location>
</feature>
<dbReference type="InterPro" id="IPR041633">
    <property type="entry name" value="Polbeta"/>
</dbReference>
<evidence type="ECO:0000259" key="8">
    <source>
        <dbReference type="Pfam" id="PF18765"/>
    </source>
</evidence>
<evidence type="ECO:0000256" key="1">
    <source>
        <dbReference type="ARBA" id="ARBA00001946"/>
    </source>
</evidence>
<keyword evidence="3" id="KW-0548">Nucleotidyltransferase</keyword>
<protein>
    <submittedName>
        <fullName evidence="9">Nucleotidyltransferase family protein</fullName>
    </submittedName>
</protein>
<dbReference type="Proteomes" id="UP001596287">
    <property type="component" value="Unassembled WGS sequence"/>
</dbReference>
<evidence type="ECO:0000256" key="2">
    <source>
        <dbReference type="ARBA" id="ARBA00022679"/>
    </source>
</evidence>
<evidence type="ECO:0000256" key="4">
    <source>
        <dbReference type="ARBA" id="ARBA00022723"/>
    </source>
</evidence>
<keyword evidence="2" id="KW-0808">Transferase</keyword>
<organism evidence="9 10">
    <name type="scientific">Flavobacterium qiangtangense</name>
    <dbReference type="NCBI Taxonomy" id="1442595"/>
    <lineage>
        <taxon>Bacteria</taxon>
        <taxon>Pseudomonadati</taxon>
        <taxon>Bacteroidota</taxon>
        <taxon>Flavobacteriia</taxon>
        <taxon>Flavobacteriales</taxon>
        <taxon>Flavobacteriaceae</taxon>
        <taxon>Flavobacterium</taxon>
    </lineage>
</organism>
<keyword evidence="4" id="KW-0479">Metal-binding</keyword>
<evidence type="ECO:0000256" key="6">
    <source>
        <dbReference type="ARBA" id="ARBA00022840"/>
    </source>
</evidence>
<comment type="caution">
    <text evidence="9">The sequence shown here is derived from an EMBL/GenBank/DDBJ whole genome shotgun (WGS) entry which is preliminary data.</text>
</comment>
<dbReference type="RefSeq" id="WP_379792037.1">
    <property type="nucleotide sequence ID" value="NZ_JBHSQB010000008.1"/>
</dbReference>
<dbReference type="CDD" id="cd05403">
    <property type="entry name" value="NT_KNTase_like"/>
    <property type="match status" value="1"/>
</dbReference>
<keyword evidence="7" id="KW-0460">Magnesium</keyword>
<sequence>MKLIEDNKQKLIQLCIKYNVKELYLFGSILTKKFNKDSDIDMLIQFSKIELKDYFDNYMDFKESLENLFKREIDLVENQAIKNPVFRKIVDREKQLIYG</sequence>